<proteinExistence type="inferred from homology"/>
<dbReference type="PANTHER" id="PTHR43806:SF11">
    <property type="entry name" value="CEREVISIN-RELATED"/>
    <property type="match status" value="1"/>
</dbReference>
<dbReference type="EMBL" id="JAROCY010000001">
    <property type="protein sequence ID" value="MDF8331759.1"/>
    <property type="molecule type" value="Genomic_DNA"/>
</dbReference>
<name>A0ABT6CDY4_9SPHN</name>
<gene>
    <name evidence="8" type="ORF">POM99_00965</name>
</gene>
<evidence type="ECO:0000256" key="3">
    <source>
        <dbReference type="ARBA" id="ARBA00022801"/>
    </source>
</evidence>
<dbReference type="Proteomes" id="UP001222770">
    <property type="component" value="Unassembled WGS sequence"/>
</dbReference>
<accession>A0ABT6CDY4</accession>
<feature type="active site" description="Charge relay system" evidence="5">
    <location>
        <position position="373"/>
    </location>
</feature>
<dbReference type="PROSITE" id="PS00138">
    <property type="entry name" value="SUBTILASE_SER"/>
    <property type="match status" value="1"/>
</dbReference>
<dbReference type="Gene3D" id="3.40.50.200">
    <property type="entry name" value="Peptidase S8/S53 domain"/>
    <property type="match status" value="1"/>
</dbReference>
<dbReference type="RefSeq" id="WP_277274864.1">
    <property type="nucleotide sequence ID" value="NZ_JAROCY010000001.1"/>
</dbReference>
<dbReference type="InterPro" id="IPR000209">
    <property type="entry name" value="Peptidase_S8/S53_dom"/>
</dbReference>
<dbReference type="SUPFAM" id="SSF52743">
    <property type="entry name" value="Subtilisin-like"/>
    <property type="match status" value="1"/>
</dbReference>
<dbReference type="InterPro" id="IPR036852">
    <property type="entry name" value="Peptidase_S8/S53_dom_sf"/>
</dbReference>
<evidence type="ECO:0000313" key="9">
    <source>
        <dbReference type="Proteomes" id="UP001222770"/>
    </source>
</evidence>
<organism evidence="8 9">
    <name type="scientific">Novosphingobium cyanobacteriorum</name>
    <dbReference type="NCBI Taxonomy" id="3024215"/>
    <lineage>
        <taxon>Bacteria</taxon>
        <taxon>Pseudomonadati</taxon>
        <taxon>Pseudomonadota</taxon>
        <taxon>Alphaproteobacteria</taxon>
        <taxon>Sphingomonadales</taxon>
        <taxon>Sphingomonadaceae</taxon>
        <taxon>Novosphingobium</taxon>
    </lineage>
</organism>
<dbReference type="CDD" id="cd05561">
    <property type="entry name" value="Peptidases_S8_4"/>
    <property type="match status" value="1"/>
</dbReference>
<feature type="compositionally biased region" description="Basic and acidic residues" evidence="6">
    <location>
        <begin position="28"/>
        <end position="65"/>
    </location>
</feature>
<evidence type="ECO:0000256" key="4">
    <source>
        <dbReference type="ARBA" id="ARBA00022825"/>
    </source>
</evidence>
<feature type="domain" description="Peptidase S8/S53" evidence="7">
    <location>
        <begin position="193"/>
        <end position="419"/>
    </location>
</feature>
<evidence type="ECO:0000313" key="8">
    <source>
        <dbReference type="EMBL" id="MDF8331759.1"/>
    </source>
</evidence>
<dbReference type="Pfam" id="PF00082">
    <property type="entry name" value="Peptidase_S8"/>
    <property type="match status" value="1"/>
</dbReference>
<protein>
    <submittedName>
        <fullName evidence="8">S8 family serine peptidase</fullName>
    </submittedName>
</protein>
<reference evidence="8 9" key="1">
    <citation type="submission" date="2023-03" db="EMBL/GenBank/DDBJ databases">
        <title>Novosphingobium cyanobacteriorum sp. nov., isolated from a eutrophic reservoir during the Microcystis bloom period.</title>
        <authorList>
            <person name="Kang M."/>
            <person name="Le V."/>
            <person name="Ko S.-R."/>
            <person name="Lee S.-A."/>
            <person name="Ahn C.-Y."/>
        </authorList>
    </citation>
    <scope>NUCLEOTIDE SEQUENCE [LARGE SCALE GENOMIC DNA]</scope>
    <source>
        <strain evidence="8 9">HBC54</strain>
    </source>
</reference>
<dbReference type="PANTHER" id="PTHR43806">
    <property type="entry name" value="PEPTIDASE S8"/>
    <property type="match status" value="1"/>
</dbReference>
<dbReference type="PROSITE" id="PS51892">
    <property type="entry name" value="SUBTILASE"/>
    <property type="match status" value="1"/>
</dbReference>
<sequence length="422" mass="43898">MLAMTLHGGAITCARAAEPPEVEEREVEVERPERPETERPETERPEREREERAERSENEKGMDDATDRLMAGADLIDILARDEWPDRDDAGFPVRRGEVSAMDLSSDAIARLGAQGFKVISDQTLASLGHHIVRLSAPAGLSLKNARAAVAQADPAATVDFVHYYGLGVAGGGKPRKAKGASAQPSASADAFRVGMIDTDVAGHPALAGARVVTWAAGRTPGAATAHGTAVASILAQAGQPTIYSANIFRGPAAKPFTSADVLADALEWVTAQGPTVINMSLAGPRNAVIDRLIADMISKGRAIVAAAGNGGPSAPPAYPAALPGVIAVTAVDKDMRIYRYANRDAYVDLAAHGVDVPAANAAGGTGRFSGTSFATPRVAAWMARCTAAGSDAATCRARLEKSARDLGPQGRDDTYGWGFVG</sequence>
<feature type="active site" description="Charge relay system" evidence="5">
    <location>
        <position position="227"/>
    </location>
</feature>
<keyword evidence="4 5" id="KW-0720">Serine protease</keyword>
<dbReference type="InterPro" id="IPR023828">
    <property type="entry name" value="Peptidase_S8_Ser-AS"/>
</dbReference>
<evidence type="ECO:0000256" key="6">
    <source>
        <dbReference type="SAM" id="MobiDB-lite"/>
    </source>
</evidence>
<keyword evidence="3 5" id="KW-0378">Hydrolase</keyword>
<feature type="active site" description="Charge relay system" evidence="5">
    <location>
        <position position="198"/>
    </location>
</feature>
<comment type="caution">
    <text evidence="8">The sequence shown here is derived from an EMBL/GenBank/DDBJ whole genome shotgun (WGS) entry which is preliminary data.</text>
</comment>
<evidence type="ECO:0000256" key="1">
    <source>
        <dbReference type="ARBA" id="ARBA00011073"/>
    </source>
</evidence>
<evidence type="ECO:0000256" key="5">
    <source>
        <dbReference type="PROSITE-ProRule" id="PRU01240"/>
    </source>
</evidence>
<comment type="similarity">
    <text evidence="1 5">Belongs to the peptidase S8 family.</text>
</comment>
<keyword evidence="9" id="KW-1185">Reference proteome</keyword>
<feature type="region of interest" description="Disordered" evidence="6">
    <location>
        <begin position="1"/>
        <end position="65"/>
    </location>
</feature>
<dbReference type="InterPro" id="IPR050131">
    <property type="entry name" value="Peptidase_S8_subtilisin-like"/>
</dbReference>
<evidence type="ECO:0000256" key="2">
    <source>
        <dbReference type="ARBA" id="ARBA00022670"/>
    </source>
</evidence>
<keyword evidence="2 5" id="KW-0645">Protease</keyword>
<evidence type="ECO:0000259" key="7">
    <source>
        <dbReference type="Pfam" id="PF00082"/>
    </source>
</evidence>